<dbReference type="PANTHER" id="PTHR10357:SF179">
    <property type="entry name" value="NEUTRAL AND BASIC AMINO ACID TRANSPORT PROTEIN RBAT"/>
    <property type="match status" value="1"/>
</dbReference>
<dbReference type="GO" id="GO:0009313">
    <property type="term" value="P:oligosaccharide catabolic process"/>
    <property type="evidence" value="ECO:0007669"/>
    <property type="project" value="TreeGrafter"/>
</dbReference>
<dbReference type="InterPro" id="IPR045857">
    <property type="entry name" value="O16G_dom_2"/>
</dbReference>
<reference evidence="3" key="1">
    <citation type="submission" date="2020-12" db="EMBL/GenBank/DDBJ databases">
        <title>Genomic characterization of non-nitrogen-fixing Frankia strains.</title>
        <authorList>
            <person name="Carlos-Shanley C."/>
            <person name="Guerra T."/>
            <person name="Hahn D."/>
        </authorList>
    </citation>
    <scope>NUCLEOTIDE SEQUENCE</scope>
    <source>
        <strain evidence="3">CN6</strain>
    </source>
</reference>
<comment type="similarity">
    <text evidence="1">Belongs to the glycosyl hydrolase 13 family.</text>
</comment>
<evidence type="ECO:0000259" key="2">
    <source>
        <dbReference type="SMART" id="SM00642"/>
    </source>
</evidence>
<dbReference type="Pfam" id="PF00128">
    <property type="entry name" value="Alpha-amylase"/>
    <property type="match status" value="2"/>
</dbReference>
<dbReference type="PANTHER" id="PTHR10357">
    <property type="entry name" value="ALPHA-AMYLASE FAMILY MEMBER"/>
    <property type="match status" value="1"/>
</dbReference>
<organism evidence="3 4">
    <name type="scientific">Frankia nepalensis</name>
    <dbReference type="NCBI Taxonomy" id="1836974"/>
    <lineage>
        <taxon>Bacteria</taxon>
        <taxon>Bacillati</taxon>
        <taxon>Actinomycetota</taxon>
        <taxon>Actinomycetes</taxon>
        <taxon>Frankiales</taxon>
        <taxon>Frankiaceae</taxon>
        <taxon>Frankia</taxon>
    </lineage>
</organism>
<dbReference type="Proteomes" id="UP000604475">
    <property type="component" value="Unassembled WGS sequence"/>
</dbReference>
<dbReference type="RefSeq" id="WP_203007273.1">
    <property type="nucleotide sequence ID" value="NZ_JADWYU010000165.1"/>
</dbReference>
<gene>
    <name evidence="3" type="ORF">I7412_26875</name>
</gene>
<evidence type="ECO:0000256" key="1">
    <source>
        <dbReference type="ARBA" id="ARBA00008061"/>
    </source>
</evidence>
<evidence type="ECO:0000313" key="3">
    <source>
        <dbReference type="EMBL" id="MBL7630717.1"/>
    </source>
</evidence>
<comment type="caution">
    <text evidence="3">The sequence shown here is derived from an EMBL/GenBank/DDBJ whole genome shotgun (WGS) entry which is preliminary data.</text>
</comment>
<proteinExistence type="inferred from homology"/>
<evidence type="ECO:0000313" key="4">
    <source>
        <dbReference type="Proteomes" id="UP000604475"/>
    </source>
</evidence>
<keyword evidence="4" id="KW-1185">Reference proteome</keyword>
<sequence length="526" mass="57843">MVHKLHDGSTGWLADAVLYQVYPQSFADSDGDGIGDLRGVEERLDYLEWLGVDVVWLNPIFASPFRDAGYDVSDHRAVAARYGTTDDLVSLVEAARRRGIRVLLDLVAGHTSDQHPLFLAAADDPDDQRYIWGPSPGRRFVASPGRRAGYYLANFLPCQPALNYGYARGDEREPWRLPVDAPGPRRNRAQLREIMDHWLRLGVAGFRCDMAYSLIKDDPGYGETAKLWREVRGWLDRRYPEAALIAEWGQPAVSVPAGFHADFFLQLHGDGWKTLIDNGAGLAPRPGTTTAVPYFDPSCRGSPRRFLDVWRAASAEVDGHGHAILPTSNHDTSRLACGPRTGEALKPVFAMQFTWPALPAVYYGDEIGMRFLPAMPDLEGSQVRPGDNRAGSRSPMQWDDTPGCGFSTAPPKQFYLPVDPDPDRPTVARQLVDDTSLLHTVRQLIALRRAHPGLGRGGDVAVLADGYPLVYRRDSGRYLVAVNPGGTTAVVHVPGLAHARPLLVDGAAAHHGEILMESNGFGIFEM</sequence>
<dbReference type="InterPro" id="IPR006047">
    <property type="entry name" value="GH13_cat_dom"/>
</dbReference>
<dbReference type="GO" id="GO:0004556">
    <property type="term" value="F:alpha-amylase activity"/>
    <property type="evidence" value="ECO:0007669"/>
    <property type="project" value="TreeGrafter"/>
</dbReference>
<dbReference type="SMART" id="SM00642">
    <property type="entry name" value="Aamy"/>
    <property type="match status" value="1"/>
</dbReference>
<dbReference type="Gene3D" id="3.20.20.80">
    <property type="entry name" value="Glycosidases"/>
    <property type="match status" value="2"/>
</dbReference>
<feature type="domain" description="Glycosyl hydrolase family 13 catalytic" evidence="2">
    <location>
        <begin position="20"/>
        <end position="393"/>
    </location>
</feature>
<protein>
    <submittedName>
        <fullName evidence="3">DUF3459 domain-containing protein</fullName>
    </submittedName>
</protein>
<dbReference type="InterPro" id="IPR017853">
    <property type="entry name" value="GH"/>
</dbReference>
<dbReference type="Gene3D" id="3.90.400.10">
    <property type="entry name" value="Oligo-1,6-glucosidase, Domain 2"/>
    <property type="match status" value="1"/>
</dbReference>
<dbReference type="SUPFAM" id="SSF51445">
    <property type="entry name" value="(Trans)glycosidases"/>
    <property type="match status" value="1"/>
</dbReference>
<name>A0A937RIC2_9ACTN</name>
<accession>A0A937RIC2</accession>
<dbReference type="AlphaFoldDB" id="A0A937RIC2"/>
<dbReference type="EMBL" id="JAEACQ010000253">
    <property type="protein sequence ID" value="MBL7630717.1"/>
    <property type="molecule type" value="Genomic_DNA"/>
</dbReference>